<reference evidence="2 3" key="1">
    <citation type="submission" date="2019-02" db="EMBL/GenBank/DDBJ databases">
        <title>Bacterial novel species isolated from soil.</title>
        <authorList>
            <person name="Jung H.-Y."/>
        </authorList>
    </citation>
    <scope>NUCLEOTIDE SEQUENCE [LARGE SCALE GENOMIC DNA]</scope>
    <source>
        <strain evidence="2 3">1-3-3-3</strain>
    </source>
</reference>
<dbReference type="RefSeq" id="WP_129919386.1">
    <property type="nucleotide sequence ID" value="NZ_SEWE01000002.1"/>
</dbReference>
<comment type="caution">
    <text evidence="2">The sequence shown here is derived from an EMBL/GenBank/DDBJ whole genome shotgun (WGS) entry which is preliminary data.</text>
</comment>
<evidence type="ECO:0000313" key="2">
    <source>
        <dbReference type="EMBL" id="RYU84426.1"/>
    </source>
</evidence>
<feature type="transmembrane region" description="Helical" evidence="1">
    <location>
        <begin position="52"/>
        <end position="70"/>
    </location>
</feature>
<keyword evidence="3" id="KW-1185">Reference proteome</keyword>
<keyword evidence="1" id="KW-0472">Membrane</keyword>
<protein>
    <submittedName>
        <fullName evidence="2">Uncharacterized protein</fullName>
    </submittedName>
</protein>
<evidence type="ECO:0000256" key="1">
    <source>
        <dbReference type="SAM" id="Phobius"/>
    </source>
</evidence>
<dbReference type="OrthoDB" id="886604at2"/>
<dbReference type="AlphaFoldDB" id="A0A4Q5LHV5"/>
<proteinExistence type="predicted"/>
<gene>
    <name evidence="2" type="ORF">EWM57_01680</name>
</gene>
<keyword evidence="1" id="KW-1133">Transmembrane helix</keyword>
<dbReference type="EMBL" id="SEWE01000002">
    <property type="protein sequence ID" value="RYU84426.1"/>
    <property type="molecule type" value="Genomic_DNA"/>
</dbReference>
<dbReference type="Proteomes" id="UP000294155">
    <property type="component" value="Unassembled WGS sequence"/>
</dbReference>
<keyword evidence="1" id="KW-0812">Transmembrane</keyword>
<sequence length="78" mass="8471">MPRKLHPVSQKVVGWLFLTAGVLLLLGLALQVVVLCYRFRQTGLASLGVREGVLGVAMLAASILMIRVGWRMRTGGPQ</sequence>
<name>A0A4Q5LHV5_9BACT</name>
<feature type="transmembrane region" description="Helical" evidence="1">
    <location>
        <begin position="12"/>
        <end position="40"/>
    </location>
</feature>
<accession>A0A4Q5LHV5</accession>
<evidence type="ECO:0000313" key="3">
    <source>
        <dbReference type="Proteomes" id="UP000294155"/>
    </source>
</evidence>
<organism evidence="2 3">
    <name type="scientific">Hymenobacter persicinus</name>
    <dbReference type="NCBI Taxonomy" id="2025506"/>
    <lineage>
        <taxon>Bacteria</taxon>
        <taxon>Pseudomonadati</taxon>
        <taxon>Bacteroidota</taxon>
        <taxon>Cytophagia</taxon>
        <taxon>Cytophagales</taxon>
        <taxon>Hymenobacteraceae</taxon>
        <taxon>Hymenobacter</taxon>
    </lineage>
</organism>